<evidence type="ECO:0000313" key="2">
    <source>
        <dbReference type="Ensembl" id="ENSLLEP00000009558.1"/>
    </source>
</evidence>
<reference evidence="2" key="1">
    <citation type="submission" date="2025-08" db="UniProtKB">
        <authorList>
            <consortium name="Ensembl"/>
        </authorList>
    </citation>
    <scope>IDENTIFICATION</scope>
</reference>
<feature type="region of interest" description="Disordered" evidence="1">
    <location>
        <begin position="251"/>
        <end position="279"/>
    </location>
</feature>
<protein>
    <submittedName>
        <fullName evidence="2">Uncharacterized protein</fullName>
    </submittedName>
</protein>
<dbReference type="OrthoDB" id="10067479at2759"/>
<reference evidence="2" key="2">
    <citation type="submission" date="2025-09" db="UniProtKB">
        <authorList>
            <consortium name="Ensembl"/>
        </authorList>
    </citation>
    <scope>IDENTIFICATION</scope>
</reference>
<sequence length="306" mass="34932">MFESPLFTRGYRSSLGCMLVVRPTMEDTEGHVVMRDQLDSLLGGIYDFGDNFVPKRKLKIKTITPSQSKCLQKAEDKRPLSESEECFAPSKPHSKSKKKNALLFFKNLKDEMHGQHDTPSVEEHCDTLSMHEEPGVEVVTFNSSERKRNLKTTNGSECKAVTRTKPKVKDSGETREIFNFEKARLEVHKFGITGFKKEKQRIFEKERAIMLGAKPPKREYLNYKVYQDLVKEKKAARPENNRMEHCVESTIKREKQGYGKSKLRNSKKSRTSSGIVPTGHVGKFKNGALFLSGKDISKIKQSKVVK</sequence>
<keyword evidence="3" id="KW-1185">Reference proteome</keyword>
<dbReference type="PANTHER" id="PTHR28366">
    <property type="entry name" value="CHROMOSOME 1 OPEN READING FRAME 131"/>
    <property type="match status" value="1"/>
</dbReference>
<dbReference type="InterPro" id="IPR052852">
    <property type="entry name" value="SSU_Processome_Comp"/>
</dbReference>
<dbReference type="Ensembl" id="ENSLLET00000009920.1">
    <property type="protein sequence ID" value="ENSLLEP00000009558.1"/>
    <property type="gene ID" value="ENSLLEG00000006089.1"/>
</dbReference>
<dbReference type="PANTHER" id="PTHR28366:SF1">
    <property type="entry name" value="CHROMOSOME 1 OPEN READING FRAME 131"/>
    <property type="match status" value="1"/>
</dbReference>
<dbReference type="AlphaFoldDB" id="A0A8C5PAV8"/>
<dbReference type="Proteomes" id="UP000694569">
    <property type="component" value="Unplaced"/>
</dbReference>
<evidence type="ECO:0000313" key="3">
    <source>
        <dbReference type="Proteomes" id="UP000694569"/>
    </source>
</evidence>
<dbReference type="InterPro" id="IPR027973">
    <property type="entry name" value="FSAF1-like"/>
</dbReference>
<dbReference type="Pfam" id="PF15375">
    <property type="entry name" value="FSAF1"/>
    <property type="match status" value="1"/>
</dbReference>
<dbReference type="GeneTree" id="ENSGT00390000017022"/>
<accession>A0A8C5PAV8</accession>
<organism evidence="2 3">
    <name type="scientific">Leptobrachium leishanense</name>
    <name type="common">Leishan spiny toad</name>
    <dbReference type="NCBI Taxonomy" id="445787"/>
    <lineage>
        <taxon>Eukaryota</taxon>
        <taxon>Metazoa</taxon>
        <taxon>Chordata</taxon>
        <taxon>Craniata</taxon>
        <taxon>Vertebrata</taxon>
        <taxon>Euteleostomi</taxon>
        <taxon>Amphibia</taxon>
        <taxon>Batrachia</taxon>
        <taxon>Anura</taxon>
        <taxon>Pelobatoidea</taxon>
        <taxon>Megophryidae</taxon>
        <taxon>Leptobrachium</taxon>
    </lineage>
</organism>
<feature type="compositionally biased region" description="Basic residues" evidence="1">
    <location>
        <begin position="261"/>
        <end position="270"/>
    </location>
</feature>
<evidence type="ECO:0000256" key="1">
    <source>
        <dbReference type="SAM" id="MobiDB-lite"/>
    </source>
</evidence>
<name>A0A8C5PAV8_9ANUR</name>
<proteinExistence type="predicted"/>